<protein>
    <recommendedName>
        <fullName evidence="7">Amidophosphoribosyltransferase</fullName>
        <shortName evidence="7">ATase</shortName>
        <ecNumber evidence="7">2.4.2.14</ecNumber>
    </recommendedName>
    <alternativeName>
        <fullName evidence="7">Glutamine phosphoribosylpyrophosphate amidotransferase</fullName>
        <shortName evidence="7">GPATase</shortName>
    </alternativeName>
</protein>
<evidence type="ECO:0000256" key="7">
    <source>
        <dbReference type="HAMAP-Rule" id="MF_01931"/>
    </source>
</evidence>
<comment type="caution">
    <text evidence="11">The sequence shown here is derived from an EMBL/GenBank/DDBJ whole genome shotgun (WGS) entry which is preliminary data.</text>
</comment>
<feature type="binding site" evidence="7">
    <location>
        <position position="385"/>
    </location>
    <ligand>
        <name>Mg(2+)</name>
        <dbReference type="ChEBI" id="CHEBI:18420"/>
    </ligand>
</feature>
<dbReference type="CDD" id="cd06223">
    <property type="entry name" value="PRTases_typeI"/>
    <property type="match status" value="1"/>
</dbReference>
<evidence type="ECO:0000256" key="5">
    <source>
        <dbReference type="ARBA" id="ARBA00022755"/>
    </source>
</evidence>
<feature type="compositionally biased region" description="Basic and acidic residues" evidence="9">
    <location>
        <begin position="1"/>
        <end position="10"/>
    </location>
</feature>
<keyword evidence="4 7" id="KW-0808">Transferase</keyword>
<feature type="binding site" evidence="7">
    <location>
        <position position="422"/>
    </location>
    <ligand>
        <name>[4Fe-4S] cluster</name>
        <dbReference type="ChEBI" id="CHEBI:49883"/>
    </ligand>
</feature>
<dbReference type="Gene3D" id="3.40.50.2020">
    <property type="match status" value="1"/>
</dbReference>
<proteinExistence type="inferred from homology"/>
<dbReference type="InterPro" id="IPR029055">
    <property type="entry name" value="Ntn_hydrolases_N"/>
</dbReference>
<dbReference type="RefSeq" id="WP_340294977.1">
    <property type="nucleotide sequence ID" value="NZ_JBBJUP010000026.1"/>
</dbReference>
<feature type="binding site" evidence="7">
    <location>
        <position position="386"/>
    </location>
    <ligand>
        <name>Mg(2+)</name>
        <dbReference type="ChEBI" id="CHEBI:18420"/>
    </ligand>
</feature>
<comment type="function">
    <text evidence="7">Catalyzes the formation of phosphoribosylamine from phosphoribosylpyrophosphate (PRPP) and glutamine.</text>
</comment>
<keyword evidence="7" id="KW-0408">Iron</keyword>
<dbReference type="EMBL" id="JBBJUP010000026">
    <property type="protein sequence ID" value="MEJ8281996.1"/>
    <property type="molecule type" value="Genomic_DNA"/>
</dbReference>
<dbReference type="SUPFAM" id="SSF56235">
    <property type="entry name" value="N-terminal nucleophile aminohydrolases (Ntn hydrolases)"/>
    <property type="match status" value="1"/>
</dbReference>
<dbReference type="PIRSF" id="PIRSF000485">
    <property type="entry name" value="Amd_phspho_trans"/>
    <property type="match status" value="1"/>
</dbReference>
<feature type="active site" description="Nucleophile" evidence="7">
    <location>
        <position position="36"/>
    </location>
</feature>
<feature type="domain" description="Glutamine amidotransferase type-2" evidence="10">
    <location>
        <begin position="36"/>
        <end position="261"/>
    </location>
</feature>
<dbReference type="InterPro" id="IPR029057">
    <property type="entry name" value="PRTase-like"/>
</dbReference>
<keyword evidence="7" id="KW-0411">Iron-sulfur</keyword>
<evidence type="ECO:0000313" key="11">
    <source>
        <dbReference type="EMBL" id="MEJ8281996.1"/>
    </source>
</evidence>
<dbReference type="InterPro" id="IPR000836">
    <property type="entry name" value="PRTase_dom"/>
</dbReference>
<dbReference type="Pfam" id="PF13522">
    <property type="entry name" value="GATase_6"/>
    <property type="match status" value="1"/>
</dbReference>
<keyword evidence="6 7" id="KW-0315">Glutamine amidotransferase</keyword>
<name>A0ABU8TDG6_9PSEU</name>
<organism evidence="11 12">
    <name type="scientific">Pseudonocardia spirodelae</name>
    <dbReference type="NCBI Taxonomy" id="3133431"/>
    <lineage>
        <taxon>Bacteria</taxon>
        <taxon>Bacillati</taxon>
        <taxon>Actinomycetota</taxon>
        <taxon>Actinomycetes</taxon>
        <taxon>Pseudonocardiales</taxon>
        <taxon>Pseudonocardiaceae</taxon>
        <taxon>Pseudonocardia</taxon>
    </lineage>
</organism>
<keyword evidence="7" id="KW-0004">4Fe-4S</keyword>
<evidence type="ECO:0000256" key="9">
    <source>
        <dbReference type="SAM" id="MobiDB-lite"/>
    </source>
</evidence>
<evidence type="ECO:0000256" key="6">
    <source>
        <dbReference type="ARBA" id="ARBA00022962"/>
    </source>
</evidence>
<dbReference type="InterPro" id="IPR017932">
    <property type="entry name" value="GATase_2_dom"/>
</dbReference>
<dbReference type="HAMAP" id="MF_01931">
    <property type="entry name" value="PurF"/>
    <property type="match status" value="1"/>
</dbReference>
<dbReference type="InterPro" id="IPR005854">
    <property type="entry name" value="PurF"/>
</dbReference>
<feature type="region of interest" description="Disordered" evidence="9">
    <location>
        <begin position="502"/>
        <end position="528"/>
    </location>
</feature>
<keyword evidence="5 7" id="KW-0658">Purine biosynthesis</keyword>
<evidence type="ECO:0000256" key="3">
    <source>
        <dbReference type="ARBA" id="ARBA00022676"/>
    </source>
</evidence>
<evidence type="ECO:0000313" key="12">
    <source>
        <dbReference type="Proteomes" id="UP001364211"/>
    </source>
</evidence>
<dbReference type="GO" id="GO:0004044">
    <property type="term" value="F:amidophosphoribosyltransferase activity"/>
    <property type="evidence" value="ECO:0007669"/>
    <property type="project" value="UniProtKB-EC"/>
</dbReference>
<dbReference type="SUPFAM" id="SSF53271">
    <property type="entry name" value="PRTase-like"/>
    <property type="match status" value="1"/>
</dbReference>
<keyword evidence="12" id="KW-1185">Reference proteome</keyword>
<dbReference type="Gene3D" id="3.60.20.10">
    <property type="entry name" value="Glutamine Phosphoribosylpyrophosphate, subunit 1, domain 1"/>
    <property type="match status" value="1"/>
</dbReference>
<keyword evidence="7" id="KW-0460">Magnesium</keyword>
<gene>
    <name evidence="7 11" type="primary">purF</name>
    <name evidence="11" type="ORF">WJX68_23895</name>
</gene>
<keyword evidence="3 7" id="KW-0328">Glycosyltransferase</keyword>
<evidence type="ECO:0000256" key="2">
    <source>
        <dbReference type="ARBA" id="ARBA00010138"/>
    </source>
</evidence>
<evidence type="ECO:0000256" key="8">
    <source>
        <dbReference type="PIRNR" id="PIRNR000485"/>
    </source>
</evidence>
<dbReference type="PROSITE" id="PS51278">
    <property type="entry name" value="GATASE_TYPE_2"/>
    <property type="match status" value="1"/>
</dbReference>
<feature type="binding site" evidence="7">
    <location>
        <position position="473"/>
    </location>
    <ligand>
        <name>[4Fe-4S] cluster</name>
        <dbReference type="ChEBI" id="CHEBI:49883"/>
    </ligand>
</feature>
<comment type="catalytic activity">
    <reaction evidence="7 8">
        <text>5-phospho-beta-D-ribosylamine + L-glutamate + diphosphate = 5-phospho-alpha-D-ribose 1-diphosphate + L-glutamine + H2O</text>
        <dbReference type="Rhea" id="RHEA:14905"/>
        <dbReference type="ChEBI" id="CHEBI:15377"/>
        <dbReference type="ChEBI" id="CHEBI:29985"/>
        <dbReference type="ChEBI" id="CHEBI:33019"/>
        <dbReference type="ChEBI" id="CHEBI:58017"/>
        <dbReference type="ChEBI" id="CHEBI:58359"/>
        <dbReference type="ChEBI" id="CHEBI:58681"/>
        <dbReference type="EC" id="2.4.2.14"/>
    </reaction>
</comment>
<feature type="binding site" evidence="7">
    <location>
        <position position="476"/>
    </location>
    <ligand>
        <name>[4Fe-4S] cluster</name>
        <dbReference type="ChEBI" id="CHEBI:49883"/>
    </ligand>
</feature>
<feature type="binding site" evidence="7">
    <location>
        <position position="276"/>
    </location>
    <ligand>
        <name>[4Fe-4S] cluster</name>
        <dbReference type="ChEBI" id="CHEBI:49883"/>
    </ligand>
</feature>
<evidence type="ECO:0000259" key="10">
    <source>
        <dbReference type="PROSITE" id="PS51278"/>
    </source>
</evidence>
<keyword evidence="7" id="KW-0479">Metal-binding</keyword>
<dbReference type="CDD" id="cd00715">
    <property type="entry name" value="GPATase_N"/>
    <property type="match status" value="1"/>
</dbReference>
<evidence type="ECO:0000256" key="4">
    <source>
        <dbReference type="ARBA" id="ARBA00022679"/>
    </source>
</evidence>
<dbReference type="Proteomes" id="UP001364211">
    <property type="component" value="Unassembled WGS sequence"/>
</dbReference>
<dbReference type="NCBIfam" id="TIGR01134">
    <property type="entry name" value="purF"/>
    <property type="match status" value="1"/>
</dbReference>
<dbReference type="EC" id="2.4.2.14" evidence="7"/>
<feature type="binding site" evidence="7">
    <location>
        <position position="323"/>
    </location>
    <ligand>
        <name>Mg(2+)</name>
        <dbReference type="ChEBI" id="CHEBI:18420"/>
    </ligand>
</feature>
<accession>A0ABU8TDG6</accession>
<feature type="region of interest" description="Disordered" evidence="9">
    <location>
        <begin position="1"/>
        <end position="35"/>
    </location>
</feature>
<sequence>MSSVRNEHVSPARTLSVTPVTGPATEPDESGPREECGVFGVWAPGEDVAKMTYYGLYALQHRGQEAAGIAVSDGRRTVVFKDLGLVSQVFDEQTLSSLRGHLAVGHCRYSTTGATTWENAQPTFRTTAAGSGLALGHNGNLVNTAELREQVAQLENRKRSGLRATTDSDLLTELLAAGAADLGVYEAAMRLLPTLRGAFSLTFADETTLYAARDSHGVRPLVLGRLERGWVVASETAALDIVGASFVREVEPGELIAIDADGIRSQRFAAPEPKGCVFEYVYLARPDTHIAGRSVYDTRVEIGRRLAEEHPVEADLVIPVPESGTPAAIGYAQGSGIPYGQGLVKNAYVGRTFIQPSQTIRQLGIRLKLNPLRNVIRGKRLVVVDDSIVRGNTQRALVRMLREAGAVEVHVRIASPPVRWPCFYGIDFASRAELIANGADTEGVRRSIGSDSLGYVSVDQMVAASEQPRSRLCCACFDGDYPIALPEEAKLGKHLLEDVPAPTAGGAASGDPGPLSVGYGAGEALTRP</sequence>
<dbReference type="PANTHER" id="PTHR11907">
    <property type="entry name" value="AMIDOPHOSPHORIBOSYLTRANSFERASE"/>
    <property type="match status" value="1"/>
</dbReference>
<comment type="similarity">
    <text evidence="2 7 8">In the C-terminal section; belongs to the purine/pyrimidine phosphoribosyltransferase family.</text>
</comment>
<comment type="cofactor">
    <cofactor evidence="7">
        <name>Mg(2+)</name>
        <dbReference type="ChEBI" id="CHEBI:18420"/>
    </cofactor>
    <text evidence="7">Binds 1 Mg(2+) ion per subunit.</text>
</comment>
<comment type="pathway">
    <text evidence="1 7 8">Purine metabolism; IMP biosynthesis via de novo pathway; N(1)-(5-phospho-D-ribosyl)glycinamide from 5-phospho-alpha-D-ribose 1-diphosphate: step 1/2.</text>
</comment>
<comment type="cofactor">
    <cofactor evidence="7">
        <name>[4Fe-4S] cluster</name>
        <dbReference type="ChEBI" id="CHEBI:49883"/>
    </cofactor>
    <text evidence="7">Binds 1 [4Fe-4S] cluster per subunit.</text>
</comment>
<dbReference type="InterPro" id="IPR035584">
    <property type="entry name" value="PurF_N"/>
</dbReference>
<reference evidence="11 12" key="1">
    <citation type="submission" date="2024-03" db="EMBL/GenBank/DDBJ databases">
        <title>Draft genome sequence of Pseudonocardia sp. DW16-2.</title>
        <authorList>
            <person name="Duangmal K."/>
        </authorList>
    </citation>
    <scope>NUCLEOTIDE SEQUENCE [LARGE SCALE GENOMIC DNA]</scope>
    <source>
        <strain evidence="11 12">DW16-2</strain>
    </source>
</reference>
<evidence type="ECO:0000256" key="1">
    <source>
        <dbReference type="ARBA" id="ARBA00005209"/>
    </source>
</evidence>